<dbReference type="Pfam" id="PF00248">
    <property type="entry name" value="Aldo_ket_red"/>
    <property type="match status" value="1"/>
</dbReference>
<name>A0A813TCY3_9BILA</name>
<dbReference type="Proteomes" id="UP000681722">
    <property type="component" value="Unassembled WGS sequence"/>
</dbReference>
<dbReference type="PRINTS" id="PR00069">
    <property type="entry name" value="ALDKETRDTASE"/>
</dbReference>
<dbReference type="InterPro" id="IPR023210">
    <property type="entry name" value="NADP_OxRdtase_dom"/>
</dbReference>
<dbReference type="GO" id="GO:0016491">
    <property type="term" value="F:oxidoreductase activity"/>
    <property type="evidence" value="ECO:0007669"/>
    <property type="project" value="InterPro"/>
</dbReference>
<dbReference type="EMBL" id="CAJNOQ010000494">
    <property type="protein sequence ID" value="CAF0807566.1"/>
    <property type="molecule type" value="Genomic_DNA"/>
</dbReference>
<evidence type="ECO:0000313" key="4">
    <source>
        <dbReference type="Proteomes" id="UP000663829"/>
    </source>
</evidence>
<comment type="caution">
    <text evidence="2">The sequence shown here is derived from an EMBL/GenBank/DDBJ whole genome shotgun (WGS) entry which is preliminary data.</text>
</comment>
<keyword evidence="4" id="KW-1185">Reference proteome</keyword>
<evidence type="ECO:0000313" key="3">
    <source>
        <dbReference type="EMBL" id="CAF3593080.1"/>
    </source>
</evidence>
<reference evidence="2" key="1">
    <citation type="submission" date="2021-02" db="EMBL/GenBank/DDBJ databases">
        <authorList>
            <person name="Nowell W R."/>
        </authorList>
    </citation>
    <scope>NUCLEOTIDE SEQUENCE</scope>
</reference>
<proteinExistence type="predicted"/>
<gene>
    <name evidence="2" type="ORF">GPM918_LOCUS3857</name>
    <name evidence="3" type="ORF">SRO942_LOCUS3857</name>
</gene>
<organism evidence="2 4">
    <name type="scientific">Didymodactylos carnosus</name>
    <dbReference type="NCBI Taxonomy" id="1234261"/>
    <lineage>
        <taxon>Eukaryota</taxon>
        <taxon>Metazoa</taxon>
        <taxon>Spiralia</taxon>
        <taxon>Gnathifera</taxon>
        <taxon>Rotifera</taxon>
        <taxon>Eurotatoria</taxon>
        <taxon>Bdelloidea</taxon>
        <taxon>Philodinida</taxon>
        <taxon>Philodinidae</taxon>
        <taxon>Didymodactylos</taxon>
    </lineage>
</organism>
<feature type="domain" description="NADP-dependent oxidoreductase" evidence="1">
    <location>
        <begin position="3"/>
        <end position="74"/>
    </location>
</feature>
<dbReference type="PANTHER" id="PTHR43827">
    <property type="entry name" value="2,5-DIKETO-D-GLUCONIC ACID REDUCTASE"/>
    <property type="match status" value="1"/>
</dbReference>
<dbReference type="EMBL" id="CAJOBC010000494">
    <property type="protein sequence ID" value="CAF3593080.1"/>
    <property type="molecule type" value="Genomic_DNA"/>
</dbReference>
<evidence type="ECO:0000259" key="1">
    <source>
        <dbReference type="Pfam" id="PF00248"/>
    </source>
</evidence>
<dbReference type="OrthoDB" id="416253at2759"/>
<dbReference type="PANTHER" id="PTHR43827:SF13">
    <property type="entry name" value="ALDO_KETO REDUCTASE FAMILY PROTEIN"/>
    <property type="match status" value="1"/>
</dbReference>
<sequence length="95" mass="10907">MLELQQKERVRSAGVSNFGVDHLEVLKNSRRPMLSVNQIGLRPWSQNTDIINCCRMNGIVSMVYLLFARASVLNDPYLRQLNQKYQGTSAQILLR</sequence>
<dbReference type="AlphaFoldDB" id="A0A813TCY3"/>
<accession>A0A813TCY3</accession>
<dbReference type="Proteomes" id="UP000663829">
    <property type="component" value="Unassembled WGS sequence"/>
</dbReference>
<dbReference type="SUPFAM" id="SSF51430">
    <property type="entry name" value="NAD(P)-linked oxidoreductase"/>
    <property type="match status" value="1"/>
</dbReference>
<dbReference type="Gene3D" id="3.20.20.100">
    <property type="entry name" value="NADP-dependent oxidoreductase domain"/>
    <property type="match status" value="1"/>
</dbReference>
<dbReference type="InterPro" id="IPR020471">
    <property type="entry name" value="AKR"/>
</dbReference>
<evidence type="ECO:0000313" key="2">
    <source>
        <dbReference type="EMBL" id="CAF0807566.1"/>
    </source>
</evidence>
<protein>
    <recommendedName>
        <fullName evidence="1">NADP-dependent oxidoreductase domain-containing protein</fullName>
    </recommendedName>
</protein>
<dbReference type="InterPro" id="IPR036812">
    <property type="entry name" value="NAD(P)_OxRdtase_dom_sf"/>
</dbReference>